<dbReference type="PROSITE" id="PS50181">
    <property type="entry name" value="FBOX"/>
    <property type="match status" value="1"/>
</dbReference>
<proteinExistence type="predicted"/>
<dbReference type="InterPro" id="IPR001810">
    <property type="entry name" value="F-box_dom"/>
</dbReference>
<reference evidence="3" key="1">
    <citation type="submission" date="2017-10" db="EMBL/GenBank/DDBJ databases">
        <title>Rapid genome shrinkage in a self-fertile nematode reveals novel sperm competition proteins.</title>
        <authorList>
            <person name="Yin D."/>
            <person name="Schwarz E.M."/>
            <person name="Thomas C.G."/>
            <person name="Felde R.L."/>
            <person name="Korf I.F."/>
            <person name="Cutter A.D."/>
            <person name="Schartner C.M."/>
            <person name="Ralston E.J."/>
            <person name="Meyer B.J."/>
            <person name="Haag E.S."/>
        </authorList>
    </citation>
    <scope>NUCLEOTIDE SEQUENCE [LARGE SCALE GENOMIC DNA]</scope>
    <source>
        <strain evidence="3">JU1422</strain>
    </source>
</reference>
<accession>A0A2G5TWP7</accession>
<dbReference type="EMBL" id="PDUG01000004">
    <property type="protein sequence ID" value="PIC31707.1"/>
    <property type="molecule type" value="Genomic_DNA"/>
</dbReference>
<dbReference type="PANTHER" id="PTHR21503:SF8">
    <property type="entry name" value="F-BOX ASSOCIATED DOMAIN-CONTAINING PROTEIN-RELATED"/>
    <property type="match status" value="1"/>
</dbReference>
<sequence length="357" mass="41746">MKFLETAFLKKSKPKIRLPVLQLPRVVLLECIENLDVLEIIIFSLLSKRVKSIAELIRWNLLEIRLLYDVGGPIDICLNLSTHPGLTWIITFTNKKKLKEYPYFKSFLTGPKVDHCLYLQDNGNAIEDSKQMAEHICEVFRSPIHYIQIAEESQIEWIVKFQPTIRYFCICKDGTIPIETFNRAFKNLKVTEHFWLGTIAKNEEIRSMKPIPSPSISMRNSCWFTLPSILKGNYSNIILDGSKLTSKDINAILKEWQLGSKLRNLEYLKIETITLLDIVSYIHEIFKDLDWTDDEIDGRPLTIKIHDEYIYTLPQVQNVFNIMRRDGMILSIFLHYDILEGEKMKILLHLQVWGQQT</sequence>
<dbReference type="Proteomes" id="UP000230233">
    <property type="component" value="Chromosome IV"/>
</dbReference>
<evidence type="ECO:0000313" key="3">
    <source>
        <dbReference type="Proteomes" id="UP000230233"/>
    </source>
</evidence>
<keyword evidence="3" id="KW-1185">Reference proteome</keyword>
<protein>
    <recommendedName>
        <fullName evidence="1">F-box domain-containing protein</fullName>
    </recommendedName>
</protein>
<dbReference type="InterPro" id="IPR012885">
    <property type="entry name" value="F-box_Sdz-33"/>
</dbReference>
<evidence type="ECO:0000259" key="1">
    <source>
        <dbReference type="PROSITE" id="PS50181"/>
    </source>
</evidence>
<comment type="caution">
    <text evidence="2">The sequence shown here is derived from an EMBL/GenBank/DDBJ whole genome shotgun (WGS) entry which is preliminary data.</text>
</comment>
<gene>
    <name evidence="2" type="primary">Cnig_chr_IV.g12314</name>
    <name evidence="2" type="ORF">B9Z55_012314</name>
</gene>
<dbReference type="Pfam" id="PF00646">
    <property type="entry name" value="F-box"/>
    <property type="match status" value="1"/>
</dbReference>
<feature type="domain" description="F-box" evidence="1">
    <location>
        <begin position="17"/>
        <end position="62"/>
    </location>
</feature>
<name>A0A2G5TWP7_9PELO</name>
<organism evidence="2 3">
    <name type="scientific">Caenorhabditis nigoni</name>
    <dbReference type="NCBI Taxonomy" id="1611254"/>
    <lineage>
        <taxon>Eukaryota</taxon>
        <taxon>Metazoa</taxon>
        <taxon>Ecdysozoa</taxon>
        <taxon>Nematoda</taxon>
        <taxon>Chromadorea</taxon>
        <taxon>Rhabditida</taxon>
        <taxon>Rhabditina</taxon>
        <taxon>Rhabditomorpha</taxon>
        <taxon>Rhabditoidea</taxon>
        <taxon>Rhabditidae</taxon>
        <taxon>Peloderinae</taxon>
        <taxon>Caenorhabditis</taxon>
    </lineage>
</organism>
<dbReference type="PANTHER" id="PTHR21503">
    <property type="entry name" value="F-BOX-CONTAINING HYPOTHETICAL PROTEIN C.ELEGANS"/>
    <property type="match status" value="1"/>
</dbReference>
<dbReference type="Pfam" id="PF07735">
    <property type="entry name" value="FBA_2"/>
    <property type="match status" value="1"/>
</dbReference>
<evidence type="ECO:0000313" key="2">
    <source>
        <dbReference type="EMBL" id="PIC31707.1"/>
    </source>
</evidence>
<dbReference type="AlphaFoldDB" id="A0A2G5TWP7"/>